<dbReference type="PRINTS" id="PR00476">
    <property type="entry name" value="PHFRCTKINASE"/>
</dbReference>
<name>A0A7N6AX18_ANATE</name>
<dbReference type="GO" id="GO:0048029">
    <property type="term" value="F:monosaccharide binding"/>
    <property type="evidence" value="ECO:0007669"/>
    <property type="project" value="TreeGrafter"/>
</dbReference>
<dbReference type="GO" id="GO:0016020">
    <property type="term" value="C:membrane"/>
    <property type="evidence" value="ECO:0007669"/>
    <property type="project" value="TreeGrafter"/>
</dbReference>
<evidence type="ECO:0000256" key="8">
    <source>
        <dbReference type="ARBA" id="ARBA00022741"/>
    </source>
</evidence>
<feature type="domain" description="Phosphofructokinase" evidence="18">
    <location>
        <begin position="227"/>
        <end position="296"/>
    </location>
</feature>
<dbReference type="Gene3D" id="3.40.50.450">
    <property type="match status" value="3"/>
</dbReference>
<reference evidence="19" key="2">
    <citation type="submission" date="2025-08" db="UniProtKB">
        <authorList>
            <consortium name="Ensembl"/>
        </authorList>
    </citation>
    <scope>IDENTIFICATION</scope>
</reference>
<comment type="cofactor">
    <cofactor evidence="1">
        <name>Mg(2+)</name>
        <dbReference type="ChEBI" id="CHEBI:18420"/>
    </cofactor>
</comment>
<keyword evidence="8 17" id="KW-0547">Nucleotide-binding</keyword>
<keyword evidence="9 17" id="KW-0418">Kinase</keyword>
<dbReference type="GO" id="GO:0070095">
    <property type="term" value="F:fructose-6-phosphate binding"/>
    <property type="evidence" value="ECO:0007669"/>
    <property type="project" value="TreeGrafter"/>
</dbReference>
<dbReference type="InterPro" id="IPR009161">
    <property type="entry name" value="6-Pfructokinase_euk"/>
</dbReference>
<evidence type="ECO:0000256" key="16">
    <source>
        <dbReference type="ARBA" id="ARBA00048070"/>
    </source>
</evidence>
<dbReference type="GO" id="GO:0005945">
    <property type="term" value="C:6-phosphofructokinase complex"/>
    <property type="evidence" value="ECO:0007669"/>
    <property type="project" value="TreeGrafter"/>
</dbReference>
<comment type="pathway">
    <text evidence="2 17">Carbohydrate degradation; glycolysis; D-glyceraldehyde 3-phosphate and glycerone phosphate from D-glucose: step 3/4.</text>
</comment>
<reference evidence="19" key="1">
    <citation type="submission" date="2021-04" db="EMBL/GenBank/DDBJ databases">
        <authorList>
            <consortium name="Wellcome Sanger Institute Data Sharing"/>
        </authorList>
    </citation>
    <scope>NUCLEOTIDE SEQUENCE [LARGE SCALE GENOMIC DNA]</scope>
</reference>
<keyword evidence="13 17" id="KW-0324">Glycolysis</keyword>
<dbReference type="Pfam" id="PF00365">
    <property type="entry name" value="PFK"/>
    <property type="match status" value="3"/>
</dbReference>
<keyword evidence="7" id="KW-0479">Metal-binding</keyword>
<dbReference type="GeneTree" id="ENSGT00940000159292"/>
<evidence type="ECO:0000256" key="12">
    <source>
        <dbReference type="ARBA" id="ARBA00022990"/>
    </source>
</evidence>
<evidence type="ECO:0000256" key="5">
    <source>
        <dbReference type="ARBA" id="ARBA00022553"/>
    </source>
</evidence>
<evidence type="ECO:0000256" key="2">
    <source>
        <dbReference type="ARBA" id="ARBA00004679"/>
    </source>
</evidence>
<accession>A0A7N6AX18</accession>
<dbReference type="PANTHER" id="PTHR13697">
    <property type="entry name" value="PHOSPHOFRUCTOKINASE"/>
    <property type="match status" value="1"/>
</dbReference>
<dbReference type="GO" id="GO:0046872">
    <property type="term" value="F:metal ion binding"/>
    <property type="evidence" value="ECO:0007669"/>
    <property type="project" value="UniProtKB-KW"/>
</dbReference>
<evidence type="ECO:0000256" key="3">
    <source>
        <dbReference type="ARBA" id="ARBA00022490"/>
    </source>
</evidence>
<dbReference type="UniPathway" id="UPA00109">
    <property type="reaction ID" value="UER00182"/>
</dbReference>
<dbReference type="GO" id="GO:0061621">
    <property type="term" value="P:canonical glycolysis"/>
    <property type="evidence" value="ECO:0007669"/>
    <property type="project" value="TreeGrafter"/>
</dbReference>
<proteinExistence type="inferred from homology"/>
<sequence length="753" mass="82173">MSSMDLEKLKMTGAGRAIAVLTSGGDAQGMNAAVRAVTRMGIYVGAKVYLIHEGYQGLVDGGDNIKLAHWHSVTNIIQLGGTVIGSARCKTFTTREGRLAAAFNLVKKGVTNLCVCGGDGSLTGANIFRSEWSGLLAELVQKGRITDTLAKQHDHLNIVGLVGSIDNDFCGTDMTIGADSALHRIMEIIDAIMTTAQSHQRTFVLEVMGRHYIWLWCQLWRLAHVRNTRLNIIIVAEGAIDINGKPISSNYIKDLVVKRLGYDTRVTVLGHVQRGGTPSAFDRILSTKLGVEAVIALLEASPETPACVIGLSGNHPVRLPLMECVEMTKLVQTAMNEKKFDEAVKLRGGSFENNLNIYKLLAYQKPAPSESNFSLAILNVGAPAAGMNAAVRSAVRLALAHGHKVYAVNDGFQGLANGEVHSINWHDVAGWTGQGGSLLGTKRTLPDKQMEKVVENITKFSISALLVIGGFEGYEGVLQLFEARCHYDELCIPMCVIPATISNNVPGTDFSLGADTAVNAAMESCDKIKQSASGTKRRVFVVETMGGFCGYLATSTGIAVGADAAYIFEDPINIHDLTTNVEHLAEKMKKDIQRGLVLRNEKCHENYTTDFIYNLYSSEGKGIFDCRVNVLGHLQQGGVPSPFDRNFGTKLGVKAVQWISEKLTETFRQGRVFANSSDTACVLGLNRKVTSFTPVTELKDVTDFEHRMPKVQWWFNLRPMLKMLAKYQTSFCEYVPGEIEHVTKRSISIDCGF</sequence>
<protein>
    <recommendedName>
        <fullName evidence="17">6-phosphofructokinase</fullName>
        <ecNumber evidence="17">2.7.1.11</ecNumber>
    </recommendedName>
    <alternativeName>
        <fullName evidence="17">Phosphohexokinase</fullName>
    </alternativeName>
</protein>
<keyword evidence="14" id="KW-0325">Glycoprotein</keyword>
<comment type="catalytic activity">
    <reaction evidence="16 17">
        <text>beta-D-fructose 6-phosphate + ATP = beta-D-fructose 1,6-bisphosphate + ADP + H(+)</text>
        <dbReference type="Rhea" id="RHEA:16109"/>
        <dbReference type="ChEBI" id="CHEBI:15378"/>
        <dbReference type="ChEBI" id="CHEBI:30616"/>
        <dbReference type="ChEBI" id="CHEBI:32966"/>
        <dbReference type="ChEBI" id="CHEBI:57634"/>
        <dbReference type="ChEBI" id="CHEBI:456216"/>
        <dbReference type="EC" id="2.7.1.11"/>
    </reaction>
</comment>
<evidence type="ECO:0000256" key="6">
    <source>
        <dbReference type="ARBA" id="ARBA00022679"/>
    </source>
</evidence>
<evidence type="ECO:0000256" key="14">
    <source>
        <dbReference type="ARBA" id="ARBA00023180"/>
    </source>
</evidence>
<keyword evidence="5" id="KW-0597">Phosphoprotein</keyword>
<reference evidence="19" key="3">
    <citation type="submission" date="2025-09" db="UniProtKB">
        <authorList>
            <consortium name="Ensembl"/>
        </authorList>
    </citation>
    <scope>IDENTIFICATION</scope>
</reference>
<dbReference type="GO" id="GO:0006002">
    <property type="term" value="P:fructose 6-phosphate metabolic process"/>
    <property type="evidence" value="ECO:0007669"/>
    <property type="project" value="InterPro"/>
</dbReference>
<evidence type="ECO:0000259" key="18">
    <source>
        <dbReference type="Pfam" id="PF00365"/>
    </source>
</evidence>
<dbReference type="InterPro" id="IPR000023">
    <property type="entry name" value="Phosphofructokinase_dom"/>
</dbReference>
<comment type="similarity">
    <text evidence="17">Belongs to the phosphofructokinase type A (PFKA) family. ATP-dependent PFK group I subfamily. Eukaryotic two domain clade "E" sub-subfamily.</text>
</comment>
<evidence type="ECO:0000256" key="1">
    <source>
        <dbReference type="ARBA" id="ARBA00001946"/>
    </source>
</evidence>
<dbReference type="InterPro" id="IPR015912">
    <property type="entry name" value="Phosphofructokinase_CS"/>
</dbReference>
<dbReference type="PANTHER" id="PTHR13697:SF14">
    <property type="entry name" value="ATP-DEPENDENT 6-PHOSPHOFRUCTOKINASE, LIVER TYPE"/>
    <property type="match status" value="1"/>
</dbReference>
<dbReference type="GO" id="GO:0042802">
    <property type="term" value="F:identical protein binding"/>
    <property type="evidence" value="ECO:0007669"/>
    <property type="project" value="TreeGrafter"/>
</dbReference>
<dbReference type="Ensembl" id="ENSATET00000041034.2">
    <property type="protein sequence ID" value="ENSATEP00000054431.1"/>
    <property type="gene ID" value="ENSATEG00000020810.3"/>
</dbReference>
<keyword evidence="6 17" id="KW-0808">Transferase</keyword>
<evidence type="ECO:0000313" key="19">
    <source>
        <dbReference type="Ensembl" id="ENSATEP00000054431.1"/>
    </source>
</evidence>
<dbReference type="EC" id="2.7.1.11" evidence="17"/>
<dbReference type="InterPro" id="IPR022953">
    <property type="entry name" value="ATP_PFK"/>
</dbReference>
<evidence type="ECO:0000256" key="10">
    <source>
        <dbReference type="ARBA" id="ARBA00022840"/>
    </source>
</evidence>
<dbReference type="AlphaFoldDB" id="A0A7N6AX18"/>
<keyword evidence="12" id="KW-0007">Acetylation</keyword>
<keyword evidence="11" id="KW-0460">Magnesium</keyword>
<organism evidence="19 20">
    <name type="scientific">Anabas testudineus</name>
    <name type="common">Climbing perch</name>
    <name type="synonym">Anthias testudineus</name>
    <dbReference type="NCBI Taxonomy" id="64144"/>
    <lineage>
        <taxon>Eukaryota</taxon>
        <taxon>Metazoa</taxon>
        <taxon>Chordata</taxon>
        <taxon>Craniata</taxon>
        <taxon>Vertebrata</taxon>
        <taxon>Euteleostomi</taxon>
        <taxon>Actinopterygii</taxon>
        <taxon>Neopterygii</taxon>
        <taxon>Teleostei</taxon>
        <taxon>Neoteleostei</taxon>
        <taxon>Acanthomorphata</taxon>
        <taxon>Anabantaria</taxon>
        <taxon>Anabantiformes</taxon>
        <taxon>Anabantoidei</taxon>
        <taxon>Anabantidae</taxon>
        <taxon>Anabas</taxon>
    </lineage>
</organism>
<dbReference type="GO" id="GO:0016208">
    <property type="term" value="F:AMP binding"/>
    <property type="evidence" value="ECO:0007669"/>
    <property type="project" value="TreeGrafter"/>
</dbReference>
<dbReference type="PROSITE" id="PS00433">
    <property type="entry name" value="PHOSPHOFRUCTOKINASE"/>
    <property type="match status" value="2"/>
</dbReference>
<evidence type="ECO:0000256" key="11">
    <source>
        <dbReference type="ARBA" id="ARBA00022842"/>
    </source>
</evidence>
<evidence type="ECO:0000256" key="15">
    <source>
        <dbReference type="ARBA" id="ARBA00045436"/>
    </source>
</evidence>
<dbReference type="Gene3D" id="3.40.50.460">
    <property type="entry name" value="Phosphofructokinase domain"/>
    <property type="match status" value="3"/>
</dbReference>
<keyword evidence="20" id="KW-1185">Reference proteome</keyword>
<keyword evidence="3" id="KW-0963">Cytoplasm</keyword>
<evidence type="ECO:0000313" key="20">
    <source>
        <dbReference type="Proteomes" id="UP000265040"/>
    </source>
</evidence>
<dbReference type="InterPro" id="IPR035966">
    <property type="entry name" value="PKF_sf"/>
</dbReference>
<evidence type="ECO:0000256" key="4">
    <source>
        <dbReference type="ARBA" id="ARBA00022533"/>
    </source>
</evidence>
<keyword evidence="4" id="KW-0021">Allosteric enzyme</keyword>
<dbReference type="FunFam" id="3.40.50.460:FF:000001">
    <property type="entry name" value="ATP-dependent 6-phosphofructokinase"/>
    <property type="match status" value="1"/>
</dbReference>
<evidence type="ECO:0000256" key="17">
    <source>
        <dbReference type="PIRNR" id="PIRNR000533"/>
    </source>
</evidence>
<dbReference type="GO" id="GO:0005524">
    <property type="term" value="F:ATP binding"/>
    <property type="evidence" value="ECO:0007669"/>
    <property type="project" value="UniProtKB-KW"/>
</dbReference>
<dbReference type="SUPFAM" id="SSF53784">
    <property type="entry name" value="Phosphofructokinase"/>
    <property type="match status" value="2"/>
</dbReference>
<evidence type="ECO:0000256" key="9">
    <source>
        <dbReference type="ARBA" id="ARBA00022777"/>
    </source>
</evidence>
<dbReference type="PIRSF" id="PIRSF000533">
    <property type="entry name" value="ATP_PFK_euk"/>
    <property type="match status" value="1"/>
</dbReference>
<dbReference type="Proteomes" id="UP000265040">
    <property type="component" value="Chromosome 21"/>
</dbReference>
<dbReference type="FunFam" id="3.40.50.450:FF:000043">
    <property type="entry name" value="ATP-dependent 6-phosphofructokinase, platelet type"/>
    <property type="match status" value="1"/>
</dbReference>
<keyword evidence="10 17" id="KW-0067">ATP-binding</keyword>
<evidence type="ECO:0000256" key="7">
    <source>
        <dbReference type="ARBA" id="ARBA00022723"/>
    </source>
</evidence>
<evidence type="ECO:0000256" key="13">
    <source>
        <dbReference type="ARBA" id="ARBA00023152"/>
    </source>
</evidence>
<feature type="domain" description="Phosphofructokinase" evidence="18">
    <location>
        <begin position="375"/>
        <end position="659"/>
    </location>
</feature>
<comment type="function">
    <text evidence="15">Catalyzes the phosphorylation of D-fructose 6-phosphate to fructose 1,6-bisphosphate by ATP, the first committing step of glycolysis. Negatively regulates the phagocyte oxidative burst in response to bacterial infection by controlling cellular NADPH biosynthesis and NADPH oxidase-derived reactive oxygen species. Upon macrophage activation, drives the metabolic switch toward glycolysis, thus preventing glucose turnover that produces NADPH via pentose phosphate pathway.</text>
</comment>
<dbReference type="GO" id="GO:0003872">
    <property type="term" value="F:6-phosphofructokinase activity"/>
    <property type="evidence" value="ECO:0007669"/>
    <property type="project" value="UniProtKB-EC"/>
</dbReference>
<feature type="domain" description="Phosphofructokinase" evidence="18">
    <location>
        <begin position="18"/>
        <end position="215"/>
    </location>
</feature>
<dbReference type="GO" id="GO:0030388">
    <property type="term" value="P:fructose 1,6-bisphosphate metabolic process"/>
    <property type="evidence" value="ECO:0007669"/>
    <property type="project" value="TreeGrafter"/>
</dbReference>